<sequence length="235" mass="26522">LSTMDCHMMWFPALVLFIGLFYIYKPCVALRGFKGTQMGLCTRTIAVTRTMTVNVWKKVPTYRSRSCGFLWTKTCIETFWNDEYLPESRDYTAVQREIICCGGYSNDRGECVPVCSRSCDHAECVAPETWSCNSGYKRPTWSSCACVAVCSKECKNGECTSPNFCSCYEGYQKHPFDNYVCLPVCNKSCKNSKCTAPNICSCNNGYKKDLRDSYKCNPICSKECQNGKCTAPEVC</sequence>
<gene>
    <name evidence="1" type="ORF">g.2387</name>
</gene>
<accession>A0A1B6G6S2</accession>
<reference evidence="1" key="1">
    <citation type="submission" date="2015-11" db="EMBL/GenBank/DDBJ databases">
        <title>De novo transcriptome assembly of four potential Pierce s Disease insect vectors from Arizona vineyards.</title>
        <authorList>
            <person name="Tassone E.E."/>
        </authorList>
    </citation>
    <scope>NUCLEOTIDE SEQUENCE</scope>
</reference>
<feature type="non-terminal residue" evidence="1">
    <location>
        <position position="1"/>
    </location>
</feature>
<name>A0A1B6G6S2_9HEMI</name>
<feature type="non-terminal residue" evidence="1">
    <location>
        <position position="235"/>
    </location>
</feature>
<dbReference type="EMBL" id="GECZ01011642">
    <property type="protein sequence ID" value="JAS58127.1"/>
    <property type="molecule type" value="Transcribed_RNA"/>
</dbReference>
<dbReference type="Gene3D" id="2.10.25.10">
    <property type="entry name" value="Laminin"/>
    <property type="match status" value="4"/>
</dbReference>
<dbReference type="PANTHER" id="PTHR24047">
    <property type="entry name" value="FI01909P-RELATED"/>
    <property type="match status" value="1"/>
</dbReference>
<evidence type="ECO:0000313" key="1">
    <source>
        <dbReference type="EMBL" id="JAS58127.1"/>
    </source>
</evidence>
<dbReference type="PANTHER" id="PTHR24047:SF29">
    <property type="entry name" value="EATER-RELATED"/>
    <property type="match status" value="1"/>
</dbReference>
<dbReference type="InterPro" id="IPR053255">
    <property type="entry name" value="EGF-like_domain"/>
</dbReference>
<dbReference type="Pfam" id="PF02363">
    <property type="entry name" value="C_tripleX"/>
    <property type="match status" value="4"/>
</dbReference>
<organism evidence="1">
    <name type="scientific">Cuerna arida</name>
    <dbReference type="NCBI Taxonomy" id="1464854"/>
    <lineage>
        <taxon>Eukaryota</taxon>
        <taxon>Metazoa</taxon>
        <taxon>Ecdysozoa</taxon>
        <taxon>Arthropoda</taxon>
        <taxon>Hexapoda</taxon>
        <taxon>Insecta</taxon>
        <taxon>Pterygota</taxon>
        <taxon>Neoptera</taxon>
        <taxon>Paraneoptera</taxon>
        <taxon>Hemiptera</taxon>
        <taxon>Auchenorrhyncha</taxon>
        <taxon>Membracoidea</taxon>
        <taxon>Cicadellidae</taxon>
        <taxon>Cicadellinae</taxon>
        <taxon>Proconiini</taxon>
        <taxon>Cuerna</taxon>
    </lineage>
</organism>
<protein>
    <recommendedName>
        <fullName evidence="2">EMI domain-containing protein</fullName>
    </recommendedName>
</protein>
<dbReference type="AlphaFoldDB" id="A0A1B6G6S2"/>
<dbReference type="InterPro" id="IPR003341">
    <property type="entry name" value="Cys_rich_tripleX"/>
</dbReference>
<proteinExistence type="predicted"/>
<evidence type="ECO:0008006" key="2">
    <source>
        <dbReference type="Google" id="ProtNLM"/>
    </source>
</evidence>